<dbReference type="Proteomes" id="UP000528286">
    <property type="component" value="Unassembled WGS sequence"/>
</dbReference>
<dbReference type="InterPro" id="IPR038444">
    <property type="entry name" value="DUF465_sf"/>
</dbReference>
<dbReference type="InterPro" id="IPR007420">
    <property type="entry name" value="DUF465"/>
</dbReference>
<dbReference type="Gene3D" id="6.10.280.50">
    <property type="match status" value="1"/>
</dbReference>
<dbReference type="AlphaFoldDB" id="A0A7W6NJB7"/>
<dbReference type="EMBL" id="JACIEZ010000001">
    <property type="protein sequence ID" value="MBB4063127.1"/>
    <property type="molecule type" value="Genomic_DNA"/>
</dbReference>
<evidence type="ECO:0000256" key="1">
    <source>
        <dbReference type="SAM" id="Coils"/>
    </source>
</evidence>
<proteinExistence type="predicted"/>
<feature type="coiled-coil region" evidence="1">
    <location>
        <begin position="7"/>
        <end position="55"/>
    </location>
</feature>
<gene>
    <name evidence="2" type="ORF">GGR23_000288</name>
</gene>
<comment type="caution">
    <text evidence="2">The sequence shown here is derived from an EMBL/GenBank/DDBJ whole genome shotgun (WGS) entry which is preliminary data.</text>
</comment>
<keyword evidence="3" id="KW-1185">Reference proteome</keyword>
<sequence>MTIEAHLKSLEQKHVALEKELHSAMASPSMDDQQIAEIKRRKLRLKDEMERLKTRH</sequence>
<accession>A0A7W6NJB7</accession>
<organism evidence="2 3">
    <name type="scientific">Gellertiella hungarica</name>
    <dbReference type="NCBI Taxonomy" id="1572859"/>
    <lineage>
        <taxon>Bacteria</taxon>
        <taxon>Pseudomonadati</taxon>
        <taxon>Pseudomonadota</taxon>
        <taxon>Alphaproteobacteria</taxon>
        <taxon>Hyphomicrobiales</taxon>
        <taxon>Rhizobiaceae</taxon>
        <taxon>Gellertiella</taxon>
    </lineage>
</organism>
<evidence type="ECO:0000313" key="3">
    <source>
        <dbReference type="Proteomes" id="UP000528286"/>
    </source>
</evidence>
<protein>
    <recommendedName>
        <fullName evidence="4">DUF465 domain-containing protein</fullName>
    </recommendedName>
</protein>
<keyword evidence="1" id="KW-0175">Coiled coil</keyword>
<name>A0A7W6NJB7_9HYPH</name>
<reference evidence="2 3" key="1">
    <citation type="submission" date="2020-08" db="EMBL/GenBank/DDBJ databases">
        <title>Genomic Encyclopedia of Type Strains, Phase IV (KMG-IV): sequencing the most valuable type-strain genomes for metagenomic binning, comparative biology and taxonomic classification.</title>
        <authorList>
            <person name="Goeker M."/>
        </authorList>
    </citation>
    <scope>NUCLEOTIDE SEQUENCE [LARGE SCALE GENOMIC DNA]</scope>
    <source>
        <strain evidence="2 3">DSM 29853</strain>
    </source>
</reference>
<evidence type="ECO:0008006" key="4">
    <source>
        <dbReference type="Google" id="ProtNLM"/>
    </source>
</evidence>
<dbReference type="Pfam" id="PF04325">
    <property type="entry name" value="DUF465"/>
    <property type="match status" value="1"/>
</dbReference>
<evidence type="ECO:0000313" key="2">
    <source>
        <dbReference type="EMBL" id="MBB4063127.1"/>
    </source>
</evidence>
<dbReference type="RefSeq" id="WP_183364323.1">
    <property type="nucleotide sequence ID" value="NZ_JACIEZ010000001.1"/>
</dbReference>